<dbReference type="Gene3D" id="1.25.40.10">
    <property type="entry name" value="Tetratricopeptide repeat domain"/>
    <property type="match status" value="2"/>
</dbReference>
<proteinExistence type="inferred from homology"/>
<dbReference type="SUPFAM" id="SSF52540">
    <property type="entry name" value="P-loop containing nucleoside triphosphate hydrolases"/>
    <property type="match status" value="1"/>
</dbReference>
<dbReference type="InterPro" id="IPR001867">
    <property type="entry name" value="OmpR/PhoB-type_DNA-bd"/>
</dbReference>
<comment type="similarity">
    <text evidence="1">Belongs to the AfsR/DnrI/RedD regulatory family.</text>
</comment>
<dbReference type="SUPFAM" id="SSF48452">
    <property type="entry name" value="TPR-like"/>
    <property type="match status" value="2"/>
</dbReference>
<name>A0A9X2VW00_9PSEU</name>
<evidence type="ECO:0000256" key="2">
    <source>
        <dbReference type="ARBA" id="ARBA00023125"/>
    </source>
</evidence>
<evidence type="ECO:0000259" key="4">
    <source>
        <dbReference type="PROSITE" id="PS51755"/>
    </source>
</evidence>
<dbReference type="InterPro" id="IPR036388">
    <property type="entry name" value="WH-like_DNA-bd_sf"/>
</dbReference>
<comment type="caution">
    <text evidence="5">The sequence shown here is derived from an EMBL/GenBank/DDBJ whole genome shotgun (WGS) entry which is preliminary data.</text>
</comment>
<dbReference type="CDD" id="cd15831">
    <property type="entry name" value="BTAD"/>
    <property type="match status" value="1"/>
</dbReference>
<sequence>MQVRILGPLEVTEDGVPVPIGGTRLRTLVVRLAVGVGRVVTVDELADALWPRDAPADQGNSVRSLVARLRRVLPNPDVVRSATAGYRLDLPESAVDSYEFERLARTPDGAREALALWRGPALADVRDAEFATAYAARLDEARLTAVEACAEADLARGADERLVVELTELAARHPLRERLQGLLVRALHGVGRQAEALAAYEDVRRRLVEELGADPGPELREVHQSVLRSGGPRGNLRTALTSFVGRETEVARVAALLGESRLITLVGPGGAGKTRLATTAASRLPNGAWLAELASVTDPADVPAAVLGSLGTRNKRLQDGDPPPQDVTGRLVDLLSRGDSLVVLDNCEHVVDAAARLADELLGRCPRLRILATSREPLGVLGEALCPVPPLAVPDAAATVARANGSAAVRLLVDRAAAVRPGFRVDEANVAAVGEICRRLDGMPLAIELAAARLRSLSPQQVAARLDDRFRLLTGGSRTALPRHQTLRSVVAWSWDLLDERERTFVERLSVFPGAISLEAAEHLSPGTALDLLTALADKSLLQVVEAPEPYFRMLETIKEFALERLAERGGVAEARKAHAAYFRDLAESAEPHLRGPAQITWVPRLLLERDNLVAALHFAADTGDADTAVRLGASLGMFGWILGTTVDADAWLRRALDVPGEAPQPAKAIATAMYLINSALWNGSADWTGFLAEFRDAVSAVNVHRGHPVLALFEPMFAVFSDDVELGLAVVDARLDHPDPWTRAALWMVRGMLRENDGDMAGTRDDMTNAVDGFRAIGDRFGLSQSLSSLAEAHLVFGDHERAITALEEAIALRLELQADDDVSHDRLVLAGARSHNGDPEGARAEYEDVARSRKGVLSEHGMAFAHLALGDLDRLSGDLAGAERHYATSAEALDGWAIMAPQLRALVLASSVFLAVLKADLATACESLEKATDHALSAKDMPVLAKVGVAVAAVREHRGDLAGAALVLGVAERLRGAPDPLNHDVVRLTTSLREALGGAAYDAAHAEGFALDRAAAIDQVRRR</sequence>
<dbReference type="Proteomes" id="UP001141259">
    <property type="component" value="Unassembled WGS sequence"/>
</dbReference>
<dbReference type="EMBL" id="JANYMP010000026">
    <property type="protein sequence ID" value="MCS7482723.1"/>
    <property type="molecule type" value="Genomic_DNA"/>
</dbReference>
<dbReference type="GO" id="GO:0003677">
    <property type="term" value="F:DNA binding"/>
    <property type="evidence" value="ECO:0007669"/>
    <property type="project" value="UniProtKB-UniRule"/>
</dbReference>
<dbReference type="GO" id="GO:0016887">
    <property type="term" value="F:ATP hydrolysis activity"/>
    <property type="evidence" value="ECO:0007669"/>
    <property type="project" value="InterPro"/>
</dbReference>
<dbReference type="RefSeq" id="WP_259628189.1">
    <property type="nucleotide sequence ID" value="NZ_JANYMP010000026.1"/>
</dbReference>
<keyword evidence="6" id="KW-1185">Reference proteome</keyword>
<dbReference type="Pfam" id="PF03704">
    <property type="entry name" value="BTAD"/>
    <property type="match status" value="1"/>
</dbReference>
<dbReference type="Pfam" id="PF13401">
    <property type="entry name" value="AAA_22"/>
    <property type="match status" value="1"/>
</dbReference>
<dbReference type="InterPro" id="IPR011990">
    <property type="entry name" value="TPR-like_helical_dom_sf"/>
</dbReference>
<evidence type="ECO:0000313" key="6">
    <source>
        <dbReference type="Proteomes" id="UP001141259"/>
    </source>
</evidence>
<dbReference type="PANTHER" id="PTHR47691">
    <property type="entry name" value="REGULATOR-RELATED"/>
    <property type="match status" value="1"/>
</dbReference>
<organism evidence="5 6">
    <name type="scientific">Umezawaea endophytica</name>
    <dbReference type="NCBI Taxonomy" id="1654476"/>
    <lineage>
        <taxon>Bacteria</taxon>
        <taxon>Bacillati</taxon>
        <taxon>Actinomycetota</taxon>
        <taxon>Actinomycetes</taxon>
        <taxon>Pseudonocardiales</taxon>
        <taxon>Pseudonocardiaceae</taxon>
        <taxon>Umezawaea</taxon>
    </lineage>
</organism>
<dbReference type="InterPro" id="IPR005158">
    <property type="entry name" value="BTAD"/>
</dbReference>
<dbReference type="SUPFAM" id="SSF46894">
    <property type="entry name" value="C-terminal effector domain of the bipartite response regulators"/>
    <property type="match status" value="1"/>
</dbReference>
<dbReference type="GO" id="GO:0006355">
    <property type="term" value="P:regulation of DNA-templated transcription"/>
    <property type="evidence" value="ECO:0007669"/>
    <property type="project" value="InterPro"/>
</dbReference>
<dbReference type="PANTHER" id="PTHR47691:SF3">
    <property type="entry name" value="HTH-TYPE TRANSCRIPTIONAL REGULATOR RV0890C-RELATED"/>
    <property type="match status" value="1"/>
</dbReference>
<reference evidence="5" key="1">
    <citation type="submission" date="2022-08" db="EMBL/GenBank/DDBJ databases">
        <authorList>
            <person name="Tistechok S."/>
            <person name="Samborskyy M."/>
            <person name="Roman I."/>
        </authorList>
    </citation>
    <scope>NUCLEOTIDE SEQUENCE</scope>
    <source>
        <strain evidence="5">DSM 103496</strain>
    </source>
</reference>
<feature type="DNA-binding region" description="OmpR/PhoB-type" evidence="3">
    <location>
        <begin position="1"/>
        <end position="90"/>
    </location>
</feature>
<gene>
    <name evidence="5" type="ORF">NZH93_38250</name>
</gene>
<dbReference type="InterPro" id="IPR016032">
    <property type="entry name" value="Sig_transdc_resp-reg_C-effctor"/>
</dbReference>
<dbReference type="PROSITE" id="PS51755">
    <property type="entry name" value="OMPR_PHOB"/>
    <property type="match status" value="1"/>
</dbReference>
<evidence type="ECO:0000256" key="3">
    <source>
        <dbReference type="PROSITE-ProRule" id="PRU01091"/>
    </source>
</evidence>
<feature type="domain" description="OmpR/PhoB-type" evidence="4">
    <location>
        <begin position="1"/>
        <end position="90"/>
    </location>
</feature>
<dbReference type="InterPro" id="IPR027417">
    <property type="entry name" value="P-loop_NTPase"/>
</dbReference>
<dbReference type="AlphaFoldDB" id="A0A9X2VW00"/>
<dbReference type="Gene3D" id="1.10.10.10">
    <property type="entry name" value="Winged helix-like DNA-binding domain superfamily/Winged helix DNA-binding domain"/>
    <property type="match status" value="1"/>
</dbReference>
<protein>
    <submittedName>
        <fullName evidence="5">Winged helix-turn-helix domain-containing protein</fullName>
    </submittedName>
</protein>
<evidence type="ECO:0000256" key="1">
    <source>
        <dbReference type="ARBA" id="ARBA00005820"/>
    </source>
</evidence>
<evidence type="ECO:0000313" key="5">
    <source>
        <dbReference type="EMBL" id="MCS7482723.1"/>
    </source>
</evidence>
<dbReference type="PRINTS" id="PR00364">
    <property type="entry name" value="DISEASERSIST"/>
</dbReference>
<keyword evidence="2 3" id="KW-0238">DNA-binding</keyword>
<dbReference type="InterPro" id="IPR049945">
    <property type="entry name" value="AAA_22"/>
</dbReference>
<dbReference type="SMART" id="SM01043">
    <property type="entry name" value="BTAD"/>
    <property type="match status" value="1"/>
</dbReference>
<accession>A0A9X2VW00</accession>
<dbReference type="GO" id="GO:0000160">
    <property type="term" value="P:phosphorelay signal transduction system"/>
    <property type="evidence" value="ECO:0007669"/>
    <property type="project" value="InterPro"/>
</dbReference>
<dbReference type="SMART" id="SM00862">
    <property type="entry name" value="Trans_reg_C"/>
    <property type="match status" value="1"/>
</dbReference>